<name>E3MUV4_CAERE</name>
<dbReference type="AlphaFoldDB" id="E3MUV4"/>
<feature type="region of interest" description="Disordered" evidence="1">
    <location>
        <begin position="122"/>
        <end position="143"/>
    </location>
</feature>
<keyword evidence="3" id="KW-1185">Reference proteome</keyword>
<feature type="compositionally biased region" description="Basic and acidic residues" evidence="1">
    <location>
        <begin position="134"/>
        <end position="143"/>
    </location>
</feature>
<organism evidence="3">
    <name type="scientific">Caenorhabditis remanei</name>
    <name type="common">Caenorhabditis vulgaris</name>
    <dbReference type="NCBI Taxonomy" id="31234"/>
    <lineage>
        <taxon>Eukaryota</taxon>
        <taxon>Metazoa</taxon>
        <taxon>Ecdysozoa</taxon>
        <taxon>Nematoda</taxon>
        <taxon>Chromadorea</taxon>
        <taxon>Rhabditida</taxon>
        <taxon>Rhabditina</taxon>
        <taxon>Rhabditomorpha</taxon>
        <taxon>Rhabditoidea</taxon>
        <taxon>Rhabditidae</taxon>
        <taxon>Peloderinae</taxon>
        <taxon>Caenorhabditis</taxon>
    </lineage>
</organism>
<protein>
    <submittedName>
        <fullName evidence="2">Uncharacterized protein</fullName>
    </submittedName>
</protein>
<gene>
    <name evidence="2" type="ORF">CRE_21347</name>
</gene>
<proteinExistence type="predicted"/>
<accession>E3MUV4</accession>
<dbReference type="InParanoid" id="E3MUV4"/>
<reference evidence="2" key="1">
    <citation type="submission" date="2007-07" db="EMBL/GenBank/DDBJ databases">
        <title>PCAP assembly of the Caenorhabditis remanei genome.</title>
        <authorList>
            <consortium name="The Caenorhabditis remanei Sequencing Consortium"/>
            <person name="Wilson R.K."/>
        </authorList>
    </citation>
    <scope>NUCLEOTIDE SEQUENCE [LARGE SCALE GENOMIC DNA]</scope>
    <source>
        <strain evidence="2">PB4641</strain>
    </source>
</reference>
<evidence type="ECO:0000313" key="3">
    <source>
        <dbReference type="Proteomes" id="UP000008281"/>
    </source>
</evidence>
<dbReference type="Proteomes" id="UP000008281">
    <property type="component" value="Unassembled WGS sequence"/>
</dbReference>
<evidence type="ECO:0000256" key="1">
    <source>
        <dbReference type="SAM" id="MobiDB-lite"/>
    </source>
</evidence>
<dbReference type="EMBL" id="DS268480">
    <property type="protein sequence ID" value="EFP09839.1"/>
    <property type="molecule type" value="Genomic_DNA"/>
</dbReference>
<evidence type="ECO:0000313" key="2">
    <source>
        <dbReference type="EMBL" id="EFP09839.1"/>
    </source>
</evidence>
<sequence>MEKEGLVQVHPKSVSVKSKHRLILNLLSPEIFTIWIHRLWECAEELKIKKNASILLENQATSLKRSNLELKDRADSLHKQLSDTISRKSGDIMDAMIAQKRGCDVQHDRQVKTLKRTIQEMTMSSPSHGAKLKPYKDLKSPDSKKARLKSVRLCSLILIPTSHPHILHLDSVMFFFDHFLQLCFS</sequence>
<dbReference type="HOGENOM" id="CLU_1462647_0_0_1"/>